<gene>
    <name evidence="2" type="ORF">POCTA_138.1.T0640110</name>
</gene>
<dbReference type="AlphaFoldDB" id="A0A8S1VBV5"/>
<name>A0A8S1VBV5_PAROT</name>
<dbReference type="GO" id="GO:0044773">
    <property type="term" value="P:mitotic DNA damage checkpoint signaling"/>
    <property type="evidence" value="ECO:0007669"/>
    <property type="project" value="TreeGrafter"/>
</dbReference>
<dbReference type="OMA" id="CGLVFYQ"/>
<dbReference type="InterPro" id="IPR000719">
    <property type="entry name" value="Prot_kinase_dom"/>
</dbReference>
<evidence type="ECO:0000259" key="1">
    <source>
        <dbReference type="PROSITE" id="PS50011"/>
    </source>
</evidence>
<dbReference type="PANTHER" id="PTHR44167">
    <property type="entry name" value="OVARIAN-SPECIFIC SERINE/THREONINE-PROTEIN KINASE LOK-RELATED"/>
    <property type="match status" value="1"/>
</dbReference>
<keyword evidence="3" id="KW-1185">Reference proteome</keyword>
<proteinExistence type="predicted"/>
<dbReference type="Pfam" id="PF00069">
    <property type="entry name" value="Pkinase"/>
    <property type="match status" value="1"/>
</dbReference>
<dbReference type="PROSITE" id="PS50011">
    <property type="entry name" value="PROTEIN_KINASE_DOM"/>
    <property type="match status" value="1"/>
</dbReference>
<accession>A0A8S1VBV5</accession>
<dbReference type="Proteomes" id="UP000683925">
    <property type="component" value="Unassembled WGS sequence"/>
</dbReference>
<comment type="caution">
    <text evidence="2">The sequence shown here is derived from an EMBL/GenBank/DDBJ whole genome shotgun (WGS) entry which is preliminary data.</text>
</comment>
<protein>
    <recommendedName>
        <fullName evidence="1">Protein kinase domain-containing protein</fullName>
    </recommendedName>
</protein>
<evidence type="ECO:0000313" key="3">
    <source>
        <dbReference type="Proteomes" id="UP000683925"/>
    </source>
</evidence>
<organism evidence="2 3">
    <name type="scientific">Paramecium octaurelia</name>
    <dbReference type="NCBI Taxonomy" id="43137"/>
    <lineage>
        <taxon>Eukaryota</taxon>
        <taxon>Sar</taxon>
        <taxon>Alveolata</taxon>
        <taxon>Ciliophora</taxon>
        <taxon>Intramacronucleata</taxon>
        <taxon>Oligohymenophorea</taxon>
        <taxon>Peniculida</taxon>
        <taxon>Parameciidae</taxon>
        <taxon>Paramecium</taxon>
    </lineage>
</organism>
<dbReference type="GO" id="GO:0005524">
    <property type="term" value="F:ATP binding"/>
    <property type="evidence" value="ECO:0007669"/>
    <property type="project" value="InterPro"/>
</dbReference>
<evidence type="ECO:0000313" key="2">
    <source>
        <dbReference type="EMBL" id="CAD8174690.1"/>
    </source>
</evidence>
<dbReference type="EMBL" id="CAJJDP010000063">
    <property type="protein sequence ID" value="CAD8174690.1"/>
    <property type="molecule type" value="Genomic_DNA"/>
</dbReference>
<reference evidence="2" key="1">
    <citation type="submission" date="2021-01" db="EMBL/GenBank/DDBJ databases">
        <authorList>
            <consortium name="Genoscope - CEA"/>
            <person name="William W."/>
        </authorList>
    </citation>
    <scope>NUCLEOTIDE SEQUENCE</scope>
</reference>
<dbReference type="PANTHER" id="PTHR44167:SF18">
    <property type="entry name" value="PROTEIN KINASE DOMAIN-CONTAINING PROTEIN"/>
    <property type="match status" value="1"/>
</dbReference>
<dbReference type="GO" id="GO:0005737">
    <property type="term" value="C:cytoplasm"/>
    <property type="evidence" value="ECO:0007669"/>
    <property type="project" value="TreeGrafter"/>
</dbReference>
<dbReference type="GO" id="GO:0004674">
    <property type="term" value="F:protein serine/threonine kinase activity"/>
    <property type="evidence" value="ECO:0007669"/>
    <property type="project" value="TreeGrafter"/>
</dbReference>
<dbReference type="GO" id="GO:0005634">
    <property type="term" value="C:nucleus"/>
    <property type="evidence" value="ECO:0007669"/>
    <property type="project" value="TreeGrafter"/>
</dbReference>
<dbReference type="OrthoDB" id="8891264at2759"/>
<feature type="domain" description="Protein kinase" evidence="1">
    <location>
        <begin position="201"/>
        <end position="459"/>
    </location>
</feature>
<sequence>MSAEEQQFAYVLSIKIPNYLFQNIQFKQCQVVSGNRKSKVPLSKVFKLDYRLQYKLIIIISSIVVISMTLDCKTFICKKTDYIQYKENKRFLIGVNQIQDIFINIILQQNNIHDLLQKQFLFTPKVQNFYVKRRASTLQLIQLNSFDPKITWITNDNSEIVSFELFLNKKKSIYKFAPNIGILLKEFLNGKVCFEGINNHYKISQYIQKRNFGSIVRMRSIHNEELVTCKIFKQGRAEFEQEFRNEVIALQFLKHKFIPKLKEYYIESSHYYIIYEFIEGASLDKYIKKHVLSKNQILKIMKDLLQVVQYLHKEGFSHQNIKLENIFYCSMLDQITLIDFGQQKTYDITSLRHIKSIKTLSTQDYFTEMNLFTSNGFSLEKDFLDCGLVFYQLITQQALNNQELNNFYESRRFHHLVDEINNYEISQFVSKLFNWCNLENYGEENFAHDIDQLITSSSD</sequence>